<feature type="transmembrane region" description="Helical" evidence="1">
    <location>
        <begin position="60"/>
        <end position="77"/>
    </location>
</feature>
<keyword evidence="1" id="KW-0472">Membrane</keyword>
<gene>
    <name evidence="2" type="ORF">EDEG_02047</name>
</gene>
<dbReference type="InParanoid" id="J9D766"/>
<organism evidence="2 3">
    <name type="scientific">Edhazardia aedis (strain USNM 41457)</name>
    <name type="common">Microsporidian parasite</name>
    <dbReference type="NCBI Taxonomy" id="1003232"/>
    <lineage>
        <taxon>Eukaryota</taxon>
        <taxon>Fungi</taxon>
        <taxon>Fungi incertae sedis</taxon>
        <taxon>Microsporidia</taxon>
        <taxon>Edhazardia</taxon>
    </lineage>
</organism>
<dbReference type="VEuPathDB" id="MicrosporidiaDB:EDEG_02047"/>
<feature type="transmembrane region" description="Helical" evidence="1">
    <location>
        <begin position="32"/>
        <end position="54"/>
    </location>
</feature>
<evidence type="ECO:0000313" key="3">
    <source>
        <dbReference type="Proteomes" id="UP000003163"/>
    </source>
</evidence>
<evidence type="ECO:0000313" key="2">
    <source>
        <dbReference type="EMBL" id="EJW03616.1"/>
    </source>
</evidence>
<evidence type="ECO:0000256" key="1">
    <source>
        <dbReference type="SAM" id="Phobius"/>
    </source>
</evidence>
<dbReference type="OMA" id="YMISFRA"/>
<keyword evidence="1" id="KW-0812">Transmembrane</keyword>
<reference evidence="3" key="2">
    <citation type="submission" date="2015-07" db="EMBL/GenBank/DDBJ databases">
        <title>Contrasting host-pathogen interactions and genome evolution in two generalist and specialist microsporidian pathogens of mosquitoes.</title>
        <authorList>
            <consortium name="The Broad Institute Genomics Platform"/>
            <consortium name="The Broad Institute Genome Sequencing Center for Infectious Disease"/>
            <person name="Cuomo C.A."/>
            <person name="Sanscrainte N.D."/>
            <person name="Goldberg J.M."/>
            <person name="Heiman D."/>
            <person name="Young S."/>
            <person name="Zeng Q."/>
            <person name="Becnel J.J."/>
            <person name="Birren B.W."/>
        </authorList>
    </citation>
    <scope>NUCLEOTIDE SEQUENCE [LARGE SCALE GENOMIC DNA]</scope>
    <source>
        <strain evidence="3">USNM 41457</strain>
    </source>
</reference>
<keyword evidence="1" id="KW-1133">Transmembrane helix</keyword>
<proteinExistence type="predicted"/>
<accession>J9D766</accession>
<dbReference type="Proteomes" id="UP000003163">
    <property type="component" value="Unassembled WGS sequence"/>
</dbReference>
<dbReference type="AlphaFoldDB" id="J9D766"/>
<comment type="caution">
    <text evidence="2">The sequence shown here is derived from an EMBL/GenBank/DDBJ whole genome shotgun (WGS) entry which is preliminary data.</text>
</comment>
<protein>
    <submittedName>
        <fullName evidence="2">Uncharacterized protein</fullName>
    </submittedName>
</protein>
<reference evidence="2 3" key="1">
    <citation type="submission" date="2011-08" db="EMBL/GenBank/DDBJ databases">
        <authorList>
            <person name="Liu Z.J."/>
            <person name="Shi F.L."/>
            <person name="Lu J.Q."/>
            <person name="Li M."/>
            <person name="Wang Z.L."/>
        </authorList>
    </citation>
    <scope>NUCLEOTIDE SEQUENCE [LARGE SCALE GENOMIC DNA]</scope>
    <source>
        <strain evidence="2 3">USNM 41457</strain>
    </source>
</reference>
<feature type="transmembrane region" description="Helical" evidence="1">
    <location>
        <begin position="89"/>
        <end position="107"/>
    </location>
</feature>
<sequence length="113" mass="13435">MKHKKLSEEDDPRLGHIEHKDRKRFRWSVGKVFFVGSLYAISFVLIILALYPVLQGDLDTKIVANQLFTLLHVYYMISFRAVKRDSQYYFWSGSYLVLDASTFLFFFHDDIFL</sequence>
<keyword evidence="3" id="KW-1185">Reference proteome</keyword>
<dbReference type="EMBL" id="AFBI03000033">
    <property type="protein sequence ID" value="EJW03616.1"/>
    <property type="molecule type" value="Genomic_DNA"/>
</dbReference>
<dbReference type="HOGENOM" id="CLU_178976_0_0_1"/>
<name>J9D766_EDHAE</name>